<protein>
    <submittedName>
        <fullName evidence="3">Uncharacterized protein</fullName>
    </submittedName>
</protein>
<dbReference type="Proteomes" id="UP001331761">
    <property type="component" value="Unassembled WGS sequence"/>
</dbReference>
<feature type="compositionally biased region" description="Basic and acidic residues" evidence="1">
    <location>
        <begin position="276"/>
        <end position="295"/>
    </location>
</feature>
<name>A0AAN8IE71_TRICO</name>
<evidence type="ECO:0000313" key="3">
    <source>
        <dbReference type="EMBL" id="KAK5971309.1"/>
    </source>
</evidence>
<accession>A0AAN8IE71</accession>
<feature type="compositionally biased region" description="Basic and acidic residues" evidence="1">
    <location>
        <begin position="351"/>
        <end position="375"/>
    </location>
</feature>
<proteinExistence type="predicted"/>
<feature type="compositionally biased region" description="Polar residues" evidence="1">
    <location>
        <begin position="296"/>
        <end position="314"/>
    </location>
</feature>
<sequence length="433" mass="49501">MKQCKFPEQSKGEKRMSTFLLLVCATIGTQGQTVNETLQNLPLFLRTTAVLDVINMFTNSLTMEEKERISKAADQFGKDHQKIPYYDTIFNTKMELFEAMDVAVMRYVQRIEYIKNELARSYAMEITIILECAFHVIFEGHTTEWIDDLVDQWAKQFPKLSSDAQESFAGEFPLLARELKKRVRGDIVRDTRDLRNQPGPNKGSILMRKRRFDFTESRGLPTEHPEATQDGGLEEHGDVMMENVSNSTEMYESTSANTAATQEEGRKEGSTTQKGYGHDFSEEAERTETLQDMTERSQGTTRGSFDSRGGSTSEKAGYSQDHGWRGDTTPTEEVEPDFSEEPSSRVTNGPQEKETTKKDSVLTVESETHPSEEPSSRMTNAPQAFLRWKVKLIPVNSLHLRRLKLLQTEKGGQRMAFPRVERGWIPRKRRLQK</sequence>
<organism evidence="3 4">
    <name type="scientific">Trichostrongylus colubriformis</name>
    <name type="common">Black scour worm</name>
    <dbReference type="NCBI Taxonomy" id="6319"/>
    <lineage>
        <taxon>Eukaryota</taxon>
        <taxon>Metazoa</taxon>
        <taxon>Ecdysozoa</taxon>
        <taxon>Nematoda</taxon>
        <taxon>Chromadorea</taxon>
        <taxon>Rhabditida</taxon>
        <taxon>Rhabditina</taxon>
        <taxon>Rhabditomorpha</taxon>
        <taxon>Strongyloidea</taxon>
        <taxon>Trichostrongylidae</taxon>
        <taxon>Trichostrongylus</taxon>
    </lineage>
</organism>
<feature type="compositionally biased region" description="Basic and acidic residues" evidence="1">
    <location>
        <begin position="215"/>
        <end position="239"/>
    </location>
</feature>
<feature type="compositionally biased region" description="Polar residues" evidence="1">
    <location>
        <begin position="243"/>
        <end position="261"/>
    </location>
</feature>
<gene>
    <name evidence="3" type="ORF">GCK32_000696</name>
</gene>
<evidence type="ECO:0000313" key="4">
    <source>
        <dbReference type="Proteomes" id="UP001331761"/>
    </source>
</evidence>
<feature type="signal peptide" evidence="2">
    <location>
        <begin position="1"/>
        <end position="31"/>
    </location>
</feature>
<comment type="caution">
    <text evidence="3">The sequence shown here is derived from an EMBL/GenBank/DDBJ whole genome shotgun (WGS) entry which is preliminary data.</text>
</comment>
<evidence type="ECO:0000256" key="2">
    <source>
        <dbReference type="SAM" id="SignalP"/>
    </source>
</evidence>
<evidence type="ECO:0000256" key="1">
    <source>
        <dbReference type="SAM" id="MobiDB-lite"/>
    </source>
</evidence>
<reference evidence="3 4" key="1">
    <citation type="submission" date="2019-10" db="EMBL/GenBank/DDBJ databases">
        <title>Assembly and Annotation for the nematode Trichostrongylus colubriformis.</title>
        <authorList>
            <person name="Martin J."/>
        </authorList>
    </citation>
    <scope>NUCLEOTIDE SEQUENCE [LARGE SCALE GENOMIC DNA]</scope>
    <source>
        <strain evidence="3">G859</strain>
        <tissue evidence="3">Whole worm</tissue>
    </source>
</reference>
<feature type="region of interest" description="Disordered" evidence="1">
    <location>
        <begin position="215"/>
        <end position="380"/>
    </location>
</feature>
<keyword evidence="4" id="KW-1185">Reference proteome</keyword>
<dbReference type="AlphaFoldDB" id="A0AAN8IE71"/>
<keyword evidence="2" id="KW-0732">Signal</keyword>
<feature type="compositionally biased region" description="Acidic residues" evidence="1">
    <location>
        <begin position="330"/>
        <end position="340"/>
    </location>
</feature>
<feature type="chain" id="PRO_5043033055" evidence="2">
    <location>
        <begin position="32"/>
        <end position="433"/>
    </location>
</feature>
<dbReference type="EMBL" id="WIXE01017942">
    <property type="protein sequence ID" value="KAK5971309.1"/>
    <property type="molecule type" value="Genomic_DNA"/>
</dbReference>